<dbReference type="InterPro" id="IPR006311">
    <property type="entry name" value="TAT_signal"/>
</dbReference>
<evidence type="ECO:0000313" key="9">
    <source>
        <dbReference type="Proteomes" id="UP000722750"/>
    </source>
</evidence>
<evidence type="ECO:0000259" key="7">
    <source>
        <dbReference type="PROSITE" id="PS51918"/>
    </source>
</evidence>
<dbReference type="InterPro" id="IPR034457">
    <property type="entry name" value="Organic_radical-activating"/>
</dbReference>
<organism evidence="8 9">
    <name type="scientific">Candidatus Scalindua arabica</name>
    <dbReference type="NCBI Taxonomy" id="1127984"/>
    <lineage>
        <taxon>Bacteria</taxon>
        <taxon>Pseudomonadati</taxon>
        <taxon>Planctomycetota</taxon>
        <taxon>Candidatus Brocadiia</taxon>
        <taxon>Candidatus Brocadiales</taxon>
        <taxon>Candidatus Scalinduaceae</taxon>
        <taxon>Candidatus Scalindua</taxon>
    </lineage>
</organism>
<dbReference type="CDD" id="cd01335">
    <property type="entry name" value="Radical_SAM"/>
    <property type="match status" value="1"/>
</dbReference>
<dbReference type="SFLD" id="SFLDG01101">
    <property type="entry name" value="Uncharacterised_Radical_SAM_Su"/>
    <property type="match status" value="1"/>
</dbReference>
<feature type="domain" description="Radical SAM core" evidence="7">
    <location>
        <begin position="108"/>
        <end position="324"/>
    </location>
</feature>
<dbReference type="Proteomes" id="UP000722750">
    <property type="component" value="Unassembled WGS sequence"/>
</dbReference>
<evidence type="ECO:0000256" key="2">
    <source>
        <dbReference type="ARBA" id="ARBA00022691"/>
    </source>
</evidence>
<dbReference type="GO" id="GO:0003824">
    <property type="term" value="F:catalytic activity"/>
    <property type="evidence" value="ECO:0007669"/>
    <property type="project" value="InterPro"/>
</dbReference>
<dbReference type="InterPro" id="IPR007197">
    <property type="entry name" value="rSAM"/>
</dbReference>
<dbReference type="PANTHER" id="PTHR30352">
    <property type="entry name" value="PYRUVATE FORMATE-LYASE-ACTIVATING ENZYME"/>
    <property type="match status" value="1"/>
</dbReference>
<dbReference type="Gene3D" id="3.20.20.70">
    <property type="entry name" value="Aldolase class I"/>
    <property type="match status" value="1"/>
</dbReference>
<evidence type="ECO:0000256" key="4">
    <source>
        <dbReference type="ARBA" id="ARBA00023004"/>
    </source>
</evidence>
<dbReference type="SMART" id="SM00729">
    <property type="entry name" value="Elp3"/>
    <property type="match status" value="1"/>
</dbReference>
<keyword evidence="3 6" id="KW-0479">Metal-binding</keyword>
<dbReference type="SUPFAM" id="SSF102114">
    <property type="entry name" value="Radical SAM enzymes"/>
    <property type="match status" value="1"/>
</dbReference>
<dbReference type="PROSITE" id="PS51318">
    <property type="entry name" value="TAT"/>
    <property type="match status" value="1"/>
</dbReference>
<comment type="caution">
    <text evidence="8">The sequence shown here is derived from an EMBL/GenBank/DDBJ whole genome shotgun (WGS) entry which is preliminary data.</text>
</comment>
<feature type="binding site" evidence="6">
    <location>
        <position position="123"/>
    </location>
    <ligand>
        <name>[4Fe-4S] cluster</name>
        <dbReference type="ChEBI" id="CHEBI:49883"/>
        <note>4Fe-4S-S-AdoMet</note>
    </ligand>
</feature>
<evidence type="ECO:0000313" key="8">
    <source>
        <dbReference type="EMBL" id="MBS1258069.1"/>
    </source>
</evidence>
<dbReference type="SFLD" id="SFLDS00029">
    <property type="entry name" value="Radical_SAM"/>
    <property type="match status" value="1"/>
</dbReference>
<accession>A0A941W2Q8</accession>
<name>A0A941W2Q8_9BACT</name>
<dbReference type="InterPro" id="IPR006638">
    <property type="entry name" value="Elp3/MiaA/NifB-like_rSAM"/>
</dbReference>
<dbReference type="GO" id="GO:0051539">
    <property type="term" value="F:4 iron, 4 sulfur cluster binding"/>
    <property type="evidence" value="ECO:0007669"/>
    <property type="project" value="UniProtKB-KW"/>
</dbReference>
<evidence type="ECO:0000256" key="5">
    <source>
        <dbReference type="ARBA" id="ARBA00023014"/>
    </source>
</evidence>
<protein>
    <recommendedName>
        <fullName evidence="7">Radical SAM core domain-containing protein</fullName>
    </recommendedName>
</protein>
<keyword evidence="2 6" id="KW-0949">S-adenosyl-L-methionine</keyword>
<keyword evidence="4 6" id="KW-0408">Iron</keyword>
<dbReference type="InterPro" id="IPR058240">
    <property type="entry name" value="rSAM_sf"/>
</dbReference>
<dbReference type="EMBL" id="JAANXD010000045">
    <property type="protein sequence ID" value="MBS1258069.1"/>
    <property type="molecule type" value="Genomic_DNA"/>
</dbReference>
<gene>
    <name evidence="8" type="ORF">MAG551_01122</name>
</gene>
<evidence type="ECO:0000256" key="6">
    <source>
        <dbReference type="PIRSR" id="PIRSR004869-50"/>
    </source>
</evidence>
<dbReference type="InterPro" id="IPR027596">
    <property type="entry name" value="AmmeMemoSam_rS"/>
</dbReference>
<feature type="binding site" evidence="6">
    <location>
        <position position="130"/>
    </location>
    <ligand>
        <name>[4Fe-4S] cluster</name>
        <dbReference type="ChEBI" id="CHEBI:49883"/>
        <note>4Fe-4S-S-AdoMet</note>
    </ligand>
</feature>
<dbReference type="InterPro" id="IPR016431">
    <property type="entry name" value="Pyrv-formate_lyase-activ_prd"/>
</dbReference>
<reference evidence="8" key="1">
    <citation type="journal article" date="2021" name="ISME J.">
        <title>Fine-scale metabolic discontinuity in a stratified prokaryote microbiome of a Red Sea deep halocline.</title>
        <authorList>
            <person name="Michoud G."/>
            <person name="Ngugi D.K."/>
            <person name="Barozzi A."/>
            <person name="Merlino G."/>
            <person name="Calleja M.L."/>
            <person name="Delgado-Huertas A."/>
            <person name="Moran X.A.G."/>
            <person name="Daffonchio D."/>
        </authorList>
    </citation>
    <scope>NUCLEOTIDE SEQUENCE</scope>
    <source>
        <strain evidence="8">SuakinDeep_MAG55_1</strain>
    </source>
</reference>
<dbReference type="Pfam" id="PF04055">
    <property type="entry name" value="Radical_SAM"/>
    <property type="match status" value="1"/>
</dbReference>
<dbReference type="AlphaFoldDB" id="A0A941W2Q8"/>
<keyword evidence="1" id="KW-0004">4Fe-4S</keyword>
<dbReference type="PIRSF" id="PIRSF004869">
    <property type="entry name" value="PflX_prd"/>
    <property type="match status" value="1"/>
</dbReference>
<dbReference type="PROSITE" id="PS51918">
    <property type="entry name" value="RADICAL_SAM"/>
    <property type="match status" value="1"/>
</dbReference>
<sequence length="376" mass="42766">MISRRRFLRTGIAGTCAFCTGYTPFVTAVNASGRMDEEEFPAIEAQYYKELPDIRVECELCPRACQVADLERGYCGVRENRDGKYYTLVHSRVCSLNADPIEKKPLFHYLPGTRAYSIATAGCNIECKFCQNWQISQFRPEQIDNIKLTPEEVIRFAKEKKCDTVAYTYSEPVVFYEYMYDTARVGKREGIGSVMISNGYIKKEPLVKLCRELSAVKIDFKAFTEKFYKETCSGELKPVLETLATLKEIGIWFEVVMLMVPTLNDSEKELQDMCSWIFENLGPDVPIHFTRFHPTYKIKNLPPTPTKTLEKARSIAMESGLNFAYTGNVPGHPGESTYCPGCKEVLIKRVGFTILEYSLNGNKCGNCEHPIPGVWH</sequence>
<evidence type="ECO:0000256" key="3">
    <source>
        <dbReference type="ARBA" id="ARBA00022723"/>
    </source>
</evidence>
<dbReference type="GO" id="GO:0046872">
    <property type="term" value="F:metal ion binding"/>
    <property type="evidence" value="ECO:0007669"/>
    <property type="project" value="UniProtKB-KW"/>
</dbReference>
<dbReference type="PANTHER" id="PTHR30352:SF5">
    <property type="entry name" value="PYRUVATE FORMATE-LYASE 1-ACTIVATING ENZYME"/>
    <property type="match status" value="1"/>
</dbReference>
<feature type="binding site" evidence="6">
    <location>
        <position position="127"/>
    </location>
    <ligand>
        <name>[4Fe-4S] cluster</name>
        <dbReference type="ChEBI" id="CHEBI:49883"/>
        <note>4Fe-4S-S-AdoMet</note>
    </ligand>
</feature>
<comment type="cofactor">
    <cofactor evidence="6">
        <name>[4Fe-4S] cluster</name>
        <dbReference type="ChEBI" id="CHEBI:49883"/>
    </cofactor>
    <text evidence="6">Binds 1 [4Fe-4S] cluster. The cluster is coordinated with 3 cysteines and an exchangeable S-adenosyl-L-methionine.</text>
</comment>
<evidence type="ECO:0000256" key="1">
    <source>
        <dbReference type="ARBA" id="ARBA00022485"/>
    </source>
</evidence>
<proteinExistence type="predicted"/>
<dbReference type="NCBIfam" id="TIGR04337">
    <property type="entry name" value="AmmeMemoSam_rS"/>
    <property type="match status" value="1"/>
</dbReference>
<dbReference type="InterPro" id="IPR013785">
    <property type="entry name" value="Aldolase_TIM"/>
</dbReference>
<keyword evidence="5 6" id="KW-0411">Iron-sulfur</keyword>